<dbReference type="PROSITE" id="PS00101">
    <property type="entry name" value="HEXAPEP_TRANSFERASES"/>
    <property type="match status" value="1"/>
</dbReference>
<dbReference type="Gene3D" id="2.160.10.10">
    <property type="entry name" value="Hexapeptide repeat proteins"/>
    <property type="match status" value="1"/>
</dbReference>
<dbReference type="Pfam" id="PF00132">
    <property type="entry name" value="Hexapep"/>
    <property type="match status" value="1"/>
</dbReference>
<dbReference type="EMBL" id="JAFBEH010000024">
    <property type="protein sequence ID" value="MBM7642981.1"/>
    <property type="molecule type" value="Genomic_DNA"/>
</dbReference>
<dbReference type="EC" id="2.3.1.-" evidence="3"/>
<dbReference type="PANTHER" id="PTHR43300">
    <property type="entry name" value="ACETYLTRANSFERASE"/>
    <property type="match status" value="1"/>
</dbReference>
<dbReference type="RefSeq" id="WP_205009843.1">
    <property type="nucleotide sequence ID" value="NZ_JAFBEH010000024.1"/>
</dbReference>
<keyword evidence="3" id="KW-0012">Acyltransferase</keyword>
<name>A0ABS2PSX6_9STRE</name>
<sequence>MTANEMIFLKEQVKADNITVGAYTYYAKEREGENFEEDNVLYNIPGHGDLTIGNFCSLANGVQFIMSAANHSIASVSSYPFMLVKEKWRQNMGMTAADMPDKGDTIVGHDVWIGRDATIMPGVKIGNGAVIGSKAVVAKDIPDYAIAVGNPARVIKYRFDEETIAFLQDLEWWNFSEEELDEAMPYLTSVDLPASKQALAEIKAK</sequence>
<keyword evidence="2" id="KW-0677">Repeat</keyword>
<evidence type="ECO:0000256" key="2">
    <source>
        <dbReference type="ARBA" id="ARBA00022737"/>
    </source>
</evidence>
<organism evidence="3 4">
    <name type="scientific">Streptococcus loxodontisalivarius</name>
    <dbReference type="NCBI Taxonomy" id="1349415"/>
    <lineage>
        <taxon>Bacteria</taxon>
        <taxon>Bacillati</taxon>
        <taxon>Bacillota</taxon>
        <taxon>Bacilli</taxon>
        <taxon>Lactobacillales</taxon>
        <taxon>Streptococcaceae</taxon>
        <taxon>Streptococcus</taxon>
    </lineage>
</organism>
<dbReference type="InterPro" id="IPR050179">
    <property type="entry name" value="Trans_hexapeptide_repeat"/>
</dbReference>
<proteinExistence type="predicted"/>
<evidence type="ECO:0000313" key="4">
    <source>
        <dbReference type="Proteomes" id="UP000697472"/>
    </source>
</evidence>
<dbReference type="PANTHER" id="PTHR43300:SF11">
    <property type="entry name" value="ACETYLTRANSFERASE RV3034C-RELATED"/>
    <property type="match status" value="1"/>
</dbReference>
<dbReference type="InterPro" id="IPR018357">
    <property type="entry name" value="Hexapep_transf_CS"/>
</dbReference>
<comment type="caution">
    <text evidence="3">The sequence shown here is derived from an EMBL/GenBank/DDBJ whole genome shotgun (WGS) entry which is preliminary data.</text>
</comment>
<dbReference type="CDD" id="cd03349">
    <property type="entry name" value="LbH_XAT"/>
    <property type="match status" value="1"/>
</dbReference>
<evidence type="ECO:0000313" key="3">
    <source>
        <dbReference type="EMBL" id="MBM7642981.1"/>
    </source>
</evidence>
<gene>
    <name evidence="3" type="ORF">JOC28_001281</name>
</gene>
<keyword evidence="4" id="KW-1185">Reference proteome</keyword>
<evidence type="ECO:0000256" key="1">
    <source>
        <dbReference type="ARBA" id="ARBA00022679"/>
    </source>
</evidence>
<accession>A0ABS2PSX6</accession>
<reference evidence="3 4" key="1">
    <citation type="submission" date="2021-01" db="EMBL/GenBank/DDBJ databases">
        <title>Genomic Encyclopedia of Type Strains, Phase IV (KMG-IV): sequencing the most valuable type-strain genomes for metagenomic binning, comparative biology and taxonomic classification.</title>
        <authorList>
            <person name="Goeker M."/>
        </authorList>
    </citation>
    <scope>NUCLEOTIDE SEQUENCE [LARGE SCALE GENOMIC DNA]</scope>
    <source>
        <strain evidence="3 4">DSM 27382</strain>
    </source>
</reference>
<dbReference type="GO" id="GO:0016746">
    <property type="term" value="F:acyltransferase activity"/>
    <property type="evidence" value="ECO:0007669"/>
    <property type="project" value="UniProtKB-KW"/>
</dbReference>
<dbReference type="Proteomes" id="UP000697472">
    <property type="component" value="Unassembled WGS sequence"/>
</dbReference>
<dbReference type="InterPro" id="IPR001451">
    <property type="entry name" value="Hexapep"/>
</dbReference>
<keyword evidence="1 3" id="KW-0808">Transferase</keyword>
<dbReference type="SUPFAM" id="SSF51161">
    <property type="entry name" value="Trimeric LpxA-like enzymes"/>
    <property type="match status" value="1"/>
</dbReference>
<protein>
    <submittedName>
        <fullName evidence="3">Virginiamycin A acetyltransferase</fullName>
        <ecNumber evidence="3">2.3.1.-</ecNumber>
    </submittedName>
</protein>
<dbReference type="InterPro" id="IPR011004">
    <property type="entry name" value="Trimer_LpxA-like_sf"/>
</dbReference>